<dbReference type="GO" id="GO:0008234">
    <property type="term" value="F:cysteine-type peptidase activity"/>
    <property type="evidence" value="ECO:0007669"/>
    <property type="project" value="UniProtKB-KW"/>
</dbReference>
<evidence type="ECO:0000256" key="5">
    <source>
        <dbReference type="SAM" id="Coils"/>
    </source>
</evidence>
<evidence type="ECO:0000256" key="3">
    <source>
        <dbReference type="ARBA" id="ARBA00022801"/>
    </source>
</evidence>
<feature type="chain" id="PRO_5021985999" evidence="6">
    <location>
        <begin position="40"/>
        <end position="354"/>
    </location>
</feature>
<evidence type="ECO:0000256" key="1">
    <source>
        <dbReference type="ARBA" id="ARBA00007074"/>
    </source>
</evidence>
<dbReference type="PANTHER" id="PTHR47359:SF3">
    <property type="entry name" value="NLP_P60 DOMAIN-CONTAINING PROTEIN-RELATED"/>
    <property type="match status" value="1"/>
</dbReference>
<dbReference type="Pfam" id="PF00877">
    <property type="entry name" value="NLPC_P60"/>
    <property type="match status" value="1"/>
</dbReference>
<dbReference type="PANTHER" id="PTHR47359">
    <property type="entry name" value="PEPTIDOGLYCAN DL-ENDOPEPTIDASE CWLO"/>
    <property type="match status" value="1"/>
</dbReference>
<evidence type="ECO:0000259" key="7">
    <source>
        <dbReference type="PROSITE" id="PS51935"/>
    </source>
</evidence>
<keyword evidence="2" id="KW-0645">Protease</keyword>
<evidence type="ECO:0000256" key="2">
    <source>
        <dbReference type="ARBA" id="ARBA00022670"/>
    </source>
</evidence>
<dbReference type="OrthoDB" id="3865587at2"/>
<feature type="domain" description="NlpC/P60" evidence="7">
    <location>
        <begin position="240"/>
        <end position="354"/>
    </location>
</feature>
<dbReference type="RefSeq" id="WP_145788967.1">
    <property type="nucleotide sequence ID" value="NZ_BAAABR010000002.1"/>
</dbReference>
<organism evidence="8 9">
    <name type="scientific">Kitasatospora atroaurantiaca</name>
    <dbReference type="NCBI Taxonomy" id="285545"/>
    <lineage>
        <taxon>Bacteria</taxon>
        <taxon>Bacillati</taxon>
        <taxon>Actinomycetota</taxon>
        <taxon>Actinomycetes</taxon>
        <taxon>Kitasatosporales</taxon>
        <taxon>Streptomycetaceae</taxon>
        <taxon>Kitasatospora</taxon>
    </lineage>
</organism>
<evidence type="ECO:0000256" key="4">
    <source>
        <dbReference type="ARBA" id="ARBA00022807"/>
    </source>
</evidence>
<name>A0A561EM09_9ACTN</name>
<keyword evidence="4" id="KW-0788">Thiol protease</keyword>
<keyword evidence="5" id="KW-0175">Coiled coil</keyword>
<keyword evidence="3" id="KW-0378">Hydrolase</keyword>
<proteinExistence type="inferred from homology"/>
<dbReference type="Proteomes" id="UP000318416">
    <property type="component" value="Unassembled WGS sequence"/>
</dbReference>
<dbReference type="PROSITE" id="PS51935">
    <property type="entry name" value="NLPC_P60"/>
    <property type="match status" value="1"/>
</dbReference>
<feature type="signal peptide" evidence="6">
    <location>
        <begin position="1"/>
        <end position="39"/>
    </location>
</feature>
<reference evidence="8 9" key="1">
    <citation type="submission" date="2019-06" db="EMBL/GenBank/DDBJ databases">
        <title>Sequencing the genomes of 1000 actinobacteria strains.</title>
        <authorList>
            <person name="Klenk H.-P."/>
        </authorList>
    </citation>
    <scope>NUCLEOTIDE SEQUENCE [LARGE SCALE GENOMIC DNA]</scope>
    <source>
        <strain evidence="8 9">DSM 41649</strain>
    </source>
</reference>
<evidence type="ECO:0000313" key="9">
    <source>
        <dbReference type="Proteomes" id="UP000318416"/>
    </source>
</evidence>
<dbReference type="InterPro" id="IPR006311">
    <property type="entry name" value="TAT_signal"/>
</dbReference>
<comment type="similarity">
    <text evidence="1">Belongs to the peptidase C40 family.</text>
</comment>
<dbReference type="GO" id="GO:0006508">
    <property type="term" value="P:proteolysis"/>
    <property type="evidence" value="ECO:0007669"/>
    <property type="project" value="UniProtKB-KW"/>
</dbReference>
<keyword evidence="9" id="KW-1185">Reference proteome</keyword>
<feature type="coiled-coil region" evidence="5">
    <location>
        <begin position="159"/>
        <end position="200"/>
    </location>
</feature>
<dbReference type="EMBL" id="VIVR01000001">
    <property type="protein sequence ID" value="TWE16654.1"/>
    <property type="molecule type" value="Genomic_DNA"/>
</dbReference>
<dbReference type="PROSITE" id="PS51318">
    <property type="entry name" value="TAT"/>
    <property type="match status" value="1"/>
</dbReference>
<gene>
    <name evidence="8" type="ORF">FB465_1637</name>
</gene>
<dbReference type="InterPro" id="IPR000064">
    <property type="entry name" value="NLP_P60_dom"/>
</dbReference>
<evidence type="ECO:0000256" key="6">
    <source>
        <dbReference type="SAM" id="SignalP"/>
    </source>
</evidence>
<dbReference type="InterPro" id="IPR051794">
    <property type="entry name" value="PG_Endopeptidase_C40"/>
</dbReference>
<evidence type="ECO:0000313" key="8">
    <source>
        <dbReference type="EMBL" id="TWE16654.1"/>
    </source>
</evidence>
<dbReference type="SUPFAM" id="SSF54001">
    <property type="entry name" value="Cysteine proteinases"/>
    <property type="match status" value="1"/>
</dbReference>
<dbReference type="InterPro" id="IPR038765">
    <property type="entry name" value="Papain-like_cys_pep_sf"/>
</dbReference>
<dbReference type="AlphaFoldDB" id="A0A561EM09"/>
<protein>
    <submittedName>
        <fullName evidence="8">NlpC/P60 family protein</fullName>
    </submittedName>
</protein>
<comment type="caution">
    <text evidence="8">The sequence shown here is derived from an EMBL/GenBank/DDBJ whole genome shotgun (WGS) entry which is preliminary data.</text>
</comment>
<accession>A0A561EM09</accession>
<dbReference type="Gene3D" id="3.90.1720.10">
    <property type="entry name" value="endopeptidase domain like (from Nostoc punctiforme)"/>
    <property type="match status" value="1"/>
</dbReference>
<feature type="coiled-coil region" evidence="5">
    <location>
        <begin position="50"/>
        <end position="84"/>
    </location>
</feature>
<keyword evidence="6" id="KW-0732">Signal</keyword>
<sequence length="354" mass="38107">MSMHRRSQLPGAHRLARALVLTAAATTALGMAVGGSAQAAPAAPAEPPSKKDVKAQVDQLYDEAEQASEKFNAAQEYQKQLQAETGALQGQVAAGQEELNRLRADLGVVAAAQYRAGGIDPAVQLMLDSDPAAYLNRARSLDQAAARQNDTLHQVIDRQRRLDQRRAETTAKLAELEEVRRALAESKEEVQQRLTKAQRLLNTLGAGERARMVAEDARDAEKRATRGLDRLDLGNLPPSSDRAAAALAAAISKIGSPYVYGSTGPRTFDCSGLMYWSWRQAGVTLPRTSQAQAYAGQRVSLSEARPGDLVIFYRDMHHVGMYAGGGVVVHAPYPGAKVRYESVNAMPVAGVVRV</sequence>